<dbReference type="GO" id="GO:0016491">
    <property type="term" value="F:oxidoreductase activity"/>
    <property type="evidence" value="ECO:0007669"/>
    <property type="project" value="UniProtKB-KW"/>
</dbReference>
<dbReference type="InterPro" id="IPR036291">
    <property type="entry name" value="NAD(P)-bd_dom_sf"/>
</dbReference>
<evidence type="ECO:0008006" key="5">
    <source>
        <dbReference type="Google" id="ProtNLM"/>
    </source>
</evidence>
<reference evidence="3 4" key="3">
    <citation type="journal article" date="2015" name="Genome Announc.">
        <title>Draft Genome Sequence of the Archiascomycetous Yeast Saitoella complicata.</title>
        <authorList>
            <person name="Yamauchi K."/>
            <person name="Kondo S."/>
            <person name="Hamamoto M."/>
            <person name="Takahashi Y."/>
            <person name="Ogura Y."/>
            <person name="Hayashi T."/>
            <person name="Nishida H."/>
        </authorList>
    </citation>
    <scope>NUCLEOTIDE SEQUENCE [LARGE SCALE GENOMIC DNA]</scope>
    <source>
        <strain evidence="3 4">NRRL Y-17804</strain>
    </source>
</reference>
<dbReference type="EMBL" id="BACD03000059">
    <property type="protein sequence ID" value="GAO52094.1"/>
    <property type="molecule type" value="Genomic_DNA"/>
</dbReference>
<dbReference type="Pfam" id="PF00106">
    <property type="entry name" value="adh_short"/>
    <property type="match status" value="1"/>
</dbReference>
<dbReference type="PANTHER" id="PTHR47534">
    <property type="entry name" value="YALI0E05731P"/>
    <property type="match status" value="1"/>
</dbReference>
<proteinExistence type="predicted"/>
<keyword evidence="2" id="KW-0472">Membrane</keyword>
<organism evidence="3 4">
    <name type="scientific">Saitoella complicata (strain BCRC 22490 / CBS 7301 / JCM 7358 / NBRC 10748 / NRRL Y-17804)</name>
    <dbReference type="NCBI Taxonomy" id="698492"/>
    <lineage>
        <taxon>Eukaryota</taxon>
        <taxon>Fungi</taxon>
        <taxon>Dikarya</taxon>
        <taxon>Ascomycota</taxon>
        <taxon>Taphrinomycotina</taxon>
        <taxon>Taphrinomycotina incertae sedis</taxon>
        <taxon>Saitoella</taxon>
    </lineage>
</organism>
<keyword evidence="4" id="KW-1185">Reference proteome</keyword>
<keyword evidence="2" id="KW-1133">Transmembrane helix</keyword>
<dbReference type="InterPro" id="IPR002347">
    <property type="entry name" value="SDR_fam"/>
</dbReference>
<reference evidence="3 4" key="1">
    <citation type="journal article" date="2011" name="J. Gen. Appl. Microbiol.">
        <title>Draft genome sequencing of the enigmatic yeast Saitoella complicata.</title>
        <authorList>
            <person name="Nishida H."/>
            <person name="Hamamoto M."/>
            <person name="Sugiyama J."/>
        </authorList>
    </citation>
    <scope>NUCLEOTIDE SEQUENCE [LARGE SCALE GENOMIC DNA]</scope>
    <source>
        <strain evidence="3 4">NRRL Y-17804</strain>
    </source>
</reference>
<evidence type="ECO:0000313" key="4">
    <source>
        <dbReference type="Proteomes" id="UP000033140"/>
    </source>
</evidence>
<protein>
    <recommendedName>
        <fullName evidence="5">NAD(P)-binding protein</fullName>
    </recommendedName>
</protein>
<dbReference type="PANTHER" id="PTHR47534:SF3">
    <property type="entry name" value="ALCOHOL DEHYDROGENASE-LIKE C-TERMINAL DOMAIN-CONTAINING PROTEIN"/>
    <property type="match status" value="1"/>
</dbReference>
<evidence type="ECO:0000256" key="2">
    <source>
        <dbReference type="SAM" id="Phobius"/>
    </source>
</evidence>
<name>A0A0E9NQG9_SAICN</name>
<accession>A0A0E9NQG9</accession>
<keyword evidence="2" id="KW-0812">Transmembrane</keyword>
<dbReference type="AlphaFoldDB" id="A0A0E9NQG9"/>
<evidence type="ECO:0000256" key="1">
    <source>
        <dbReference type="ARBA" id="ARBA00023002"/>
    </source>
</evidence>
<comment type="caution">
    <text evidence="3">The sequence shown here is derived from an EMBL/GenBank/DDBJ whole genome shotgun (WGS) entry which is preliminary data.</text>
</comment>
<dbReference type="OMA" id="NDTIYNR"/>
<dbReference type="STRING" id="698492.A0A0E9NQG9"/>
<gene>
    <name evidence="3" type="ORF">G7K_6180-t1</name>
</gene>
<dbReference type="PRINTS" id="PR00081">
    <property type="entry name" value="GDHRDH"/>
</dbReference>
<dbReference type="Proteomes" id="UP000033140">
    <property type="component" value="Unassembled WGS sequence"/>
</dbReference>
<keyword evidence="1" id="KW-0560">Oxidoreductase</keyword>
<feature type="transmembrane region" description="Helical" evidence="2">
    <location>
        <begin position="6"/>
        <end position="30"/>
    </location>
</feature>
<dbReference type="Gene3D" id="3.40.50.720">
    <property type="entry name" value="NAD(P)-binding Rossmann-like Domain"/>
    <property type="match status" value="1"/>
</dbReference>
<dbReference type="SUPFAM" id="SSF51735">
    <property type="entry name" value="NAD(P)-binding Rossmann-fold domains"/>
    <property type="match status" value="1"/>
</dbReference>
<evidence type="ECO:0000313" key="3">
    <source>
        <dbReference type="EMBL" id="GAO52094.1"/>
    </source>
</evidence>
<sequence length="436" mass="48249">MSRVLYFGGSLLGILLCMLSFVFLVCYIFYYSIHRIFTRLIVLLYAPHLQSCDSGDRMSIQTNPYGSTFFVKSISYQVMNDLWQVSVFEMYCVMIDGEGTVICLQRDFISIKMGWSSFLRSEMFPANKFAAVSRAANSTLNLNGKNAVVIGGTQGIGAAIALRFAASGANVHIVGRSTDAAQDIISQAKEHGAKGNLTHERADISSMASIRKLANSMKEKYKDTGIDYLVQTAGGPPSGKIIEGPEGMEKAFALQCMGRFYTAYSLIPVMNTRSGPARIVWVAAPGQGYMSLDFDDIEQRKSSLIPRTLRQGLRDSAFLDSMAIELTKRNKDKVIVHHVFPGLVNTNAMVNQGFPKWMVQFANLGKSFVTRPPEDMGEVGVYVCTTHDFGKTGEPLRLDSWGGRLKETGWVGDPQNREKLWDWALKKAESAGREKG</sequence>
<dbReference type="InterPro" id="IPR052228">
    <property type="entry name" value="Sec_Metab_Biosynth_Oxidored"/>
</dbReference>
<reference evidence="3 4" key="2">
    <citation type="journal article" date="2014" name="J. Gen. Appl. Microbiol.">
        <title>The early diverging ascomycetous budding yeast Saitoella complicata has three histone deacetylases belonging to the Clr6, Hos2, and Rpd3 lineages.</title>
        <authorList>
            <person name="Nishida H."/>
            <person name="Matsumoto T."/>
            <person name="Kondo S."/>
            <person name="Hamamoto M."/>
            <person name="Yoshikawa H."/>
        </authorList>
    </citation>
    <scope>NUCLEOTIDE SEQUENCE [LARGE SCALE GENOMIC DNA]</scope>
    <source>
        <strain evidence="3 4">NRRL Y-17804</strain>
    </source>
</reference>